<gene>
    <name evidence="1" type="ORF">E2C01_013569</name>
</gene>
<keyword evidence="2" id="KW-1185">Reference proteome</keyword>
<dbReference type="AlphaFoldDB" id="A0A5B7DHN2"/>
<sequence>MTSIYIRTVTVSQTTAKPRQQQQQQWQPYNLGRGAEWCASGGGDSVGIVVHVLKEIFKAPQAAAAGTQATPGAAVFWIFAPVSHKLVISDNESSQLEAVHTSRFEGEAASQEINVNEQQQNKTNVTVLLVQLKFPASGHQSLPSRPVQLEAAGNSSSELPMRVLRLRMTKRQSK</sequence>
<reference evidence="1 2" key="1">
    <citation type="submission" date="2019-05" db="EMBL/GenBank/DDBJ databases">
        <title>Another draft genome of Portunus trituberculatus and its Hox gene families provides insights of decapod evolution.</title>
        <authorList>
            <person name="Jeong J.-H."/>
            <person name="Song I."/>
            <person name="Kim S."/>
            <person name="Choi T."/>
            <person name="Kim D."/>
            <person name="Ryu S."/>
            <person name="Kim W."/>
        </authorList>
    </citation>
    <scope>NUCLEOTIDE SEQUENCE [LARGE SCALE GENOMIC DNA]</scope>
    <source>
        <tissue evidence="1">Muscle</tissue>
    </source>
</reference>
<evidence type="ECO:0000313" key="1">
    <source>
        <dbReference type="EMBL" id="MPC20616.1"/>
    </source>
</evidence>
<evidence type="ECO:0000313" key="2">
    <source>
        <dbReference type="Proteomes" id="UP000324222"/>
    </source>
</evidence>
<proteinExistence type="predicted"/>
<comment type="caution">
    <text evidence="1">The sequence shown here is derived from an EMBL/GenBank/DDBJ whole genome shotgun (WGS) entry which is preliminary data.</text>
</comment>
<organism evidence="1 2">
    <name type="scientific">Portunus trituberculatus</name>
    <name type="common">Swimming crab</name>
    <name type="synonym">Neptunus trituberculatus</name>
    <dbReference type="NCBI Taxonomy" id="210409"/>
    <lineage>
        <taxon>Eukaryota</taxon>
        <taxon>Metazoa</taxon>
        <taxon>Ecdysozoa</taxon>
        <taxon>Arthropoda</taxon>
        <taxon>Crustacea</taxon>
        <taxon>Multicrustacea</taxon>
        <taxon>Malacostraca</taxon>
        <taxon>Eumalacostraca</taxon>
        <taxon>Eucarida</taxon>
        <taxon>Decapoda</taxon>
        <taxon>Pleocyemata</taxon>
        <taxon>Brachyura</taxon>
        <taxon>Eubrachyura</taxon>
        <taxon>Portunoidea</taxon>
        <taxon>Portunidae</taxon>
        <taxon>Portuninae</taxon>
        <taxon>Portunus</taxon>
    </lineage>
</organism>
<dbReference type="Proteomes" id="UP000324222">
    <property type="component" value="Unassembled WGS sequence"/>
</dbReference>
<dbReference type="EMBL" id="VSRR010000891">
    <property type="protein sequence ID" value="MPC20616.1"/>
    <property type="molecule type" value="Genomic_DNA"/>
</dbReference>
<name>A0A5B7DHN2_PORTR</name>
<protein>
    <submittedName>
        <fullName evidence="1">Uncharacterized protein</fullName>
    </submittedName>
</protein>
<accession>A0A5B7DHN2</accession>